<dbReference type="InterPro" id="IPR035895">
    <property type="entry name" value="HPr-like_sf"/>
</dbReference>
<dbReference type="eggNOG" id="COG1925">
    <property type="taxonomic scope" value="Bacteria"/>
</dbReference>
<evidence type="ECO:0000256" key="4">
    <source>
        <dbReference type="ARBA" id="ARBA00022683"/>
    </source>
</evidence>
<keyword evidence="7" id="KW-1185">Reference proteome</keyword>
<dbReference type="SUPFAM" id="SSF55594">
    <property type="entry name" value="HPr-like"/>
    <property type="match status" value="1"/>
</dbReference>
<gene>
    <name evidence="6" type="ordered locus">Xaut_2849</name>
</gene>
<keyword evidence="3" id="KW-0963">Cytoplasm</keyword>
<sequence>MSSPVNDAFVPRADADEADLHDVESPEVACGRPIAPEALVRALPIVNKRGLHARASAKFVQTVERFDAYVTVCRNGEAVGGNSIMGLMMLAAGPGTSVTVTATGNEAAAVLEALDTLVADRFGEEE</sequence>
<dbReference type="AlphaFoldDB" id="A7IJ96"/>
<accession>A7IJ96</accession>
<dbReference type="HOGENOM" id="CLU_136230_1_1_5"/>
<evidence type="ECO:0000313" key="6">
    <source>
        <dbReference type="EMBL" id="ABS68089.1"/>
    </source>
</evidence>
<dbReference type="PhylomeDB" id="A7IJ96"/>
<dbReference type="STRING" id="78245.Xaut_2849"/>
<proteinExistence type="inferred from homology"/>
<organism evidence="6 7">
    <name type="scientific">Xanthobacter autotrophicus (strain ATCC BAA-1158 / Py2)</name>
    <dbReference type="NCBI Taxonomy" id="78245"/>
    <lineage>
        <taxon>Bacteria</taxon>
        <taxon>Pseudomonadati</taxon>
        <taxon>Pseudomonadota</taxon>
        <taxon>Alphaproteobacteria</taxon>
        <taxon>Hyphomicrobiales</taxon>
        <taxon>Xanthobacteraceae</taxon>
        <taxon>Xanthobacter</taxon>
    </lineage>
</organism>
<dbReference type="InterPro" id="IPR000032">
    <property type="entry name" value="HPr-like"/>
</dbReference>
<keyword evidence="4" id="KW-0598">Phosphotransferase system</keyword>
<dbReference type="EMBL" id="CP000781">
    <property type="protein sequence ID" value="ABS68089.1"/>
    <property type="molecule type" value="Genomic_DNA"/>
</dbReference>
<dbReference type="PROSITE" id="PS51350">
    <property type="entry name" value="PTS_HPR_DOM"/>
    <property type="match status" value="1"/>
</dbReference>
<dbReference type="PRINTS" id="PR00107">
    <property type="entry name" value="PHOSPHOCPHPR"/>
</dbReference>
<evidence type="ECO:0000256" key="3">
    <source>
        <dbReference type="ARBA" id="ARBA00022490"/>
    </source>
</evidence>
<dbReference type="InterPro" id="IPR001020">
    <property type="entry name" value="PTS_HPr_His_P_site"/>
</dbReference>
<dbReference type="PANTHER" id="PTHR33705:SF2">
    <property type="entry name" value="PHOSPHOCARRIER PROTEIN NPR"/>
    <property type="match status" value="1"/>
</dbReference>
<dbReference type="InterPro" id="IPR050399">
    <property type="entry name" value="HPr"/>
</dbReference>
<protein>
    <submittedName>
        <fullName evidence="6">Phosphotransferase system, phosphocarrier protein HPr</fullName>
    </submittedName>
</protein>
<evidence type="ECO:0000256" key="2">
    <source>
        <dbReference type="ARBA" id="ARBA00010736"/>
    </source>
</evidence>
<evidence type="ECO:0000259" key="5">
    <source>
        <dbReference type="PROSITE" id="PS51350"/>
    </source>
</evidence>
<name>A7IJ96_XANP2</name>
<dbReference type="KEGG" id="xau:Xaut_2849"/>
<evidence type="ECO:0000256" key="1">
    <source>
        <dbReference type="ARBA" id="ARBA00004496"/>
    </source>
</evidence>
<dbReference type="Proteomes" id="UP000002417">
    <property type="component" value="Chromosome"/>
</dbReference>
<dbReference type="NCBIfam" id="TIGR01003">
    <property type="entry name" value="PTS_HPr_family"/>
    <property type="match status" value="1"/>
</dbReference>
<dbReference type="CDD" id="cd00367">
    <property type="entry name" value="PTS-HPr_like"/>
    <property type="match status" value="1"/>
</dbReference>
<dbReference type="Pfam" id="PF00381">
    <property type="entry name" value="PTS-HPr"/>
    <property type="match status" value="1"/>
</dbReference>
<dbReference type="Gene3D" id="3.30.1340.10">
    <property type="entry name" value="HPr-like"/>
    <property type="match status" value="1"/>
</dbReference>
<dbReference type="GO" id="GO:0005737">
    <property type="term" value="C:cytoplasm"/>
    <property type="evidence" value="ECO:0007669"/>
    <property type="project" value="UniProtKB-SubCell"/>
</dbReference>
<reference evidence="6 7" key="1">
    <citation type="submission" date="2007-07" db="EMBL/GenBank/DDBJ databases">
        <title>Complete sequence of chromosome of Xanthobacter autotrophicus Py2.</title>
        <authorList>
            <consortium name="US DOE Joint Genome Institute"/>
            <person name="Copeland A."/>
            <person name="Lucas S."/>
            <person name="Lapidus A."/>
            <person name="Barry K."/>
            <person name="Glavina del Rio T."/>
            <person name="Hammon N."/>
            <person name="Israni S."/>
            <person name="Dalin E."/>
            <person name="Tice H."/>
            <person name="Pitluck S."/>
            <person name="Sims D."/>
            <person name="Brettin T."/>
            <person name="Bruce D."/>
            <person name="Detter J.C."/>
            <person name="Han C."/>
            <person name="Tapia R."/>
            <person name="Brainard J."/>
            <person name="Schmutz J."/>
            <person name="Larimer F."/>
            <person name="Land M."/>
            <person name="Hauser L."/>
            <person name="Kyrpides N."/>
            <person name="Kim E."/>
            <person name="Ensigns S.A."/>
            <person name="Richardson P."/>
        </authorList>
    </citation>
    <scope>NUCLEOTIDE SEQUENCE [LARGE SCALE GENOMIC DNA]</scope>
    <source>
        <strain evidence="7">ATCC BAA-1158 / Py2</strain>
    </source>
</reference>
<evidence type="ECO:0000313" key="7">
    <source>
        <dbReference type="Proteomes" id="UP000002417"/>
    </source>
</evidence>
<comment type="subcellular location">
    <subcellularLocation>
        <location evidence="1">Cytoplasm</location>
    </subcellularLocation>
</comment>
<feature type="domain" description="HPr" evidence="5">
    <location>
        <begin position="38"/>
        <end position="125"/>
    </location>
</feature>
<dbReference type="GO" id="GO:0016740">
    <property type="term" value="F:transferase activity"/>
    <property type="evidence" value="ECO:0007669"/>
    <property type="project" value="UniProtKB-KW"/>
</dbReference>
<dbReference type="PANTHER" id="PTHR33705">
    <property type="entry name" value="PHOSPHOCARRIER PROTEIN HPR"/>
    <property type="match status" value="1"/>
</dbReference>
<keyword evidence="6" id="KW-0808">Transferase</keyword>
<comment type="similarity">
    <text evidence="2">Belongs to the HPr family.</text>
</comment>
<dbReference type="PROSITE" id="PS00369">
    <property type="entry name" value="PTS_HPR_HIS"/>
    <property type="match status" value="1"/>
</dbReference>
<dbReference type="GO" id="GO:0009401">
    <property type="term" value="P:phosphoenolpyruvate-dependent sugar phosphotransferase system"/>
    <property type="evidence" value="ECO:0007669"/>
    <property type="project" value="UniProtKB-KW"/>
</dbReference>